<dbReference type="AlphaFoldDB" id="A0A0K1ESH4"/>
<sequence>MPADAPPRPHDLLHLTDPSHLVALGDIPTWVSPALTRAPWVVVRRAQPLDGLLAVGVRGATRSERFAAFIAPDHIDRVVSPEDLAHAHRADSPHGSRDLPAFRALACVALLLAPTGIPWGPAGSVGFELASGWPAVTPGSDLDLLLRPTSILSRHDASALLAHLTAHLTHIPQLPCIQARHADAPARPPSPPLLHAPRADVPVRIDVQLETPRGAIALAEYASATAEVLARTPLGPQLVTDPWASPPLPSFGASLGLSEPR</sequence>
<protein>
    <submittedName>
        <fullName evidence="6">Phosphoribosyl-dephospho-CoA transferase</fullName>
    </submittedName>
</protein>
<reference evidence="6 7" key="1">
    <citation type="submission" date="2015-07" db="EMBL/GenBank/DDBJ databases">
        <title>Genome analysis of myxobacterium Chondromyces crocatus Cm c5 reveals a high potential for natural compound synthesis and the genetic basis for the loss of fruiting body formation.</title>
        <authorList>
            <person name="Zaburannyi N."/>
            <person name="Bunk B."/>
            <person name="Maier J."/>
            <person name="Overmann J."/>
            <person name="Mueller R."/>
        </authorList>
    </citation>
    <scope>NUCLEOTIDE SEQUENCE [LARGE SCALE GENOMIC DNA]</scope>
    <source>
        <strain evidence="6 7">Cm c5</strain>
    </source>
</reference>
<evidence type="ECO:0000313" key="6">
    <source>
        <dbReference type="EMBL" id="AKT43890.1"/>
    </source>
</evidence>
<proteinExistence type="predicted"/>
<dbReference type="STRING" id="52.CMC5_081270"/>
<dbReference type="InterPro" id="IPR048903">
    <property type="entry name" value="MdcG_N"/>
</dbReference>
<dbReference type="Pfam" id="PF10620">
    <property type="entry name" value="MdcG"/>
    <property type="match status" value="2"/>
</dbReference>
<dbReference type="GO" id="GO:0016779">
    <property type="term" value="F:nucleotidyltransferase activity"/>
    <property type="evidence" value="ECO:0007669"/>
    <property type="project" value="UniProtKB-KW"/>
</dbReference>
<name>A0A0K1ESH4_CHOCO</name>
<feature type="domain" description="Phosphoribosyl-dephospho-CoA transferase MdcG C-terminal" evidence="4">
    <location>
        <begin position="199"/>
        <end position="242"/>
    </location>
</feature>
<evidence type="ECO:0000256" key="1">
    <source>
        <dbReference type="ARBA" id="ARBA00022679"/>
    </source>
</evidence>
<feature type="domain" description="Phosphoribosyl-dephospho-CoA transferase MdcG N-terminal" evidence="5">
    <location>
        <begin position="8"/>
        <end position="81"/>
    </location>
</feature>
<dbReference type="Pfam" id="PF20866">
    <property type="entry name" value="MdcG_N"/>
    <property type="match status" value="1"/>
</dbReference>
<evidence type="ECO:0000313" key="7">
    <source>
        <dbReference type="Proteomes" id="UP000067626"/>
    </source>
</evidence>
<dbReference type="KEGG" id="ccro:CMC5_081270"/>
<keyword evidence="2" id="KW-0548">Nucleotidyltransferase</keyword>
<dbReference type="OrthoDB" id="1275217at2"/>
<evidence type="ECO:0000256" key="2">
    <source>
        <dbReference type="ARBA" id="ARBA00022695"/>
    </source>
</evidence>
<dbReference type="PATRIC" id="fig|52.7.peg.8935"/>
<evidence type="ECO:0000259" key="5">
    <source>
        <dbReference type="Pfam" id="PF20866"/>
    </source>
</evidence>
<dbReference type="InterPro" id="IPR049180">
    <property type="entry name" value="MdcG_C"/>
</dbReference>
<dbReference type="NCBIfam" id="TIGR03135">
    <property type="entry name" value="malonate_mdcG"/>
    <property type="match status" value="1"/>
</dbReference>
<gene>
    <name evidence="6" type="primary">mdcG</name>
    <name evidence="6" type="ORF">CMC5_081270</name>
</gene>
<dbReference type="NCBIfam" id="NF002332">
    <property type="entry name" value="PRK01293.1"/>
    <property type="match status" value="1"/>
</dbReference>
<feature type="domain" description="Phosphoribosyl-dephospho-CoA transferase MdcG C-terminal" evidence="4">
    <location>
        <begin position="96"/>
        <end position="167"/>
    </location>
</feature>
<dbReference type="InterPro" id="IPR017557">
    <property type="entry name" value="Holo-ACP_synthase"/>
</dbReference>
<accession>A0A0K1ESH4</accession>
<dbReference type="RefSeq" id="WP_050435298.1">
    <property type="nucleotide sequence ID" value="NZ_CP012159.1"/>
</dbReference>
<evidence type="ECO:0000259" key="4">
    <source>
        <dbReference type="Pfam" id="PF10620"/>
    </source>
</evidence>
<organism evidence="6 7">
    <name type="scientific">Chondromyces crocatus</name>
    <dbReference type="NCBI Taxonomy" id="52"/>
    <lineage>
        <taxon>Bacteria</taxon>
        <taxon>Pseudomonadati</taxon>
        <taxon>Myxococcota</taxon>
        <taxon>Polyangia</taxon>
        <taxon>Polyangiales</taxon>
        <taxon>Polyangiaceae</taxon>
        <taxon>Chondromyces</taxon>
    </lineage>
</organism>
<keyword evidence="7" id="KW-1185">Reference proteome</keyword>
<dbReference type="EMBL" id="CP012159">
    <property type="protein sequence ID" value="AKT43890.1"/>
    <property type="molecule type" value="Genomic_DNA"/>
</dbReference>
<keyword evidence="1 6" id="KW-0808">Transferase</keyword>
<dbReference type="Proteomes" id="UP000067626">
    <property type="component" value="Chromosome"/>
</dbReference>
<evidence type="ECO:0000256" key="3">
    <source>
        <dbReference type="SAM" id="MobiDB-lite"/>
    </source>
</evidence>
<feature type="region of interest" description="Disordered" evidence="3">
    <location>
        <begin position="241"/>
        <end position="261"/>
    </location>
</feature>